<keyword evidence="5" id="KW-1185">Reference proteome</keyword>
<name>A0A4Q7E9B1_9CYAN</name>
<comment type="caution">
    <text evidence="4">The sequence shown here is derived from an EMBL/GenBank/DDBJ whole genome shotgun (WGS) entry which is preliminary data.</text>
</comment>
<dbReference type="CDD" id="cd03416">
    <property type="entry name" value="CbiX_SirB_N"/>
    <property type="match status" value="1"/>
</dbReference>
<dbReference type="InterPro" id="IPR050963">
    <property type="entry name" value="Sirohydro_Cobaltochel/CbiX"/>
</dbReference>
<dbReference type="Pfam" id="PF01903">
    <property type="entry name" value="CbiX"/>
    <property type="match status" value="2"/>
</dbReference>
<sequence length="315" mass="34329">MMFLSATLCHLTVCQTSAKDLNFRVSPMRTAYLLVSHGSSDPRHQAGLTRLAQGVRQQLSRGHQSTQITIRPESAPWRSRPPAADLDTESPIVGTATLEAAEQSLAEQIVQFSRSLSQLDIQQLVIVPLFLLAGIHVKEDLPAEIGCAQQQLRSGVSIKCLPYLGSRPQFKQHIATRIAKTKADRCLLLAHGSRRPAGNRAIQQLGRGLDTDIAFWTVPPDLETQVYHLMQRGHQHIAIAPFFLFPGSITDAITHRTEQIAEHLPKLSLRLLSPLGTNSELGAVIADIIQSAWPSVTAMNGGAEVLSIADNSVTA</sequence>
<keyword evidence="2" id="KW-0456">Lyase</keyword>
<dbReference type="Proteomes" id="UP000292459">
    <property type="component" value="Unassembled WGS sequence"/>
</dbReference>
<protein>
    <submittedName>
        <fullName evidence="4">Sirohydrochlorin chelatase</fullName>
    </submittedName>
</protein>
<dbReference type="SUPFAM" id="SSF53800">
    <property type="entry name" value="Chelatase"/>
    <property type="match status" value="1"/>
</dbReference>
<dbReference type="EMBL" id="QVFV01000002">
    <property type="protein sequence ID" value="RZM78989.1"/>
    <property type="molecule type" value="Genomic_DNA"/>
</dbReference>
<evidence type="ECO:0000256" key="2">
    <source>
        <dbReference type="ARBA" id="ARBA00023239"/>
    </source>
</evidence>
<organism evidence="4 5">
    <name type="scientific">Leptolyngbya iicbica LK</name>
    <dbReference type="NCBI Taxonomy" id="2294035"/>
    <lineage>
        <taxon>Bacteria</taxon>
        <taxon>Bacillati</taxon>
        <taxon>Cyanobacteriota</taxon>
        <taxon>Cyanophyceae</taxon>
        <taxon>Leptolyngbyales</taxon>
        <taxon>Leptolyngbyaceae</taxon>
        <taxon>Leptolyngbya group</taxon>
        <taxon>Leptolyngbya</taxon>
        <taxon>Leptolyngbya iicbica</taxon>
    </lineage>
</organism>
<dbReference type="Gene3D" id="3.40.50.1400">
    <property type="match status" value="2"/>
</dbReference>
<dbReference type="AlphaFoldDB" id="A0A4Q7E9B1"/>
<accession>A0A4Q7E9B1</accession>
<evidence type="ECO:0000256" key="1">
    <source>
        <dbReference type="ARBA" id="ARBA00022723"/>
    </source>
</evidence>
<dbReference type="PANTHER" id="PTHR33542">
    <property type="entry name" value="SIROHYDROCHLORIN FERROCHELATASE, CHLOROPLASTIC"/>
    <property type="match status" value="1"/>
</dbReference>
<dbReference type="OrthoDB" id="482456at2"/>
<reference evidence="4 5" key="1">
    <citation type="submission" date="2018-11" db="EMBL/GenBank/DDBJ databases">
        <title>Whole genome sequencing of an environmental sample.</title>
        <authorList>
            <person name="Sarangi A.N."/>
            <person name="Singh D."/>
            <person name="Tripathy S."/>
        </authorList>
    </citation>
    <scope>NUCLEOTIDE SEQUENCE [LARGE SCALE GENOMIC DNA]</scope>
    <source>
        <strain evidence="4 5">Lakshadweep</strain>
    </source>
</reference>
<dbReference type="GO" id="GO:0046872">
    <property type="term" value="F:metal ion binding"/>
    <property type="evidence" value="ECO:0007669"/>
    <property type="project" value="UniProtKB-KW"/>
</dbReference>
<dbReference type="GO" id="GO:0016829">
    <property type="term" value="F:lyase activity"/>
    <property type="evidence" value="ECO:0007669"/>
    <property type="project" value="UniProtKB-KW"/>
</dbReference>
<evidence type="ECO:0000313" key="5">
    <source>
        <dbReference type="Proteomes" id="UP000292459"/>
    </source>
</evidence>
<gene>
    <name evidence="4" type="ORF">DYY88_09445</name>
</gene>
<feature type="region of interest" description="Disordered" evidence="3">
    <location>
        <begin position="61"/>
        <end position="88"/>
    </location>
</feature>
<dbReference type="InterPro" id="IPR002762">
    <property type="entry name" value="CbiX-like"/>
</dbReference>
<proteinExistence type="predicted"/>
<evidence type="ECO:0000313" key="4">
    <source>
        <dbReference type="EMBL" id="RZM78989.1"/>
    </source>
</evidence>
<keyword evidence="1" id="KW-0479">Metal-binding</keyword>
<dbReference type="PANTHER" id="PTHR33542:SF3">
    <property type="entry name" value="SIROHYDROCHLORIN FERROCHELATASE, CHLOROPLASTIC"/>
    <property type="match status" value="1"/>
</dbReference>
<evidence type="ECO:0000256" key="3">
    <source>
        <dbReference type="SAM" id="MobiDB-lite"/>
    </source>
</evidence>